<feature type="region of interest" description="Disordered" evidence="6">
    <location>
        <begin position="116"/>
        <end position="154"/>
    </location>
</feature>
<evidence type="ECO:0000313" key="8">
    <source>
        <dbReference type="EMBL" id="CEM37948.1"/>
    </source>
</evidence>
<keyword evidence="9" id="KW-1185">Reference proteome</keyword>
<name>A0A0G4H2Q6_VITBC</name>
<keyword evidence="4 5" id="KW-0833">Ubl conjugation pathway</keyword>
<sequence length="839" mass="93681">MSPGPGSENDNNATMSDGNAPVKQQDDAEMKDQDQEQQKGEGEGGVSGDQAGDSSRSSGAGGAGEGEKALTGMTAREKWQQRFQAEFQHQLLIHVNPTIAAAAALKALNDPRTVLAEEEGDGGPAGKPGAAHPESLPDKSGDVQKKRRESEKSSVCRVEEEVVEGEGGELTDQAIERAAAFLGDFYALNVSFFPTMSDGHDIDERSPEIDYGRVDQFYSRLQTASGGRALTTSIPHVERLCGELLNESSTKNVRNLLYARQLRFIPILLDHPSLEDYSYFDTLYALLRVVLKLQQAQQQVLVQWWSKMPLTRLQRTLQMVQQMLTIRTIEACDGHTDGHHGQPEQAERFVAVAGQLVKNAIKFIQLLYSANEARTKESLSHESSSTSVSVYRTPPNCLPMREFNNDAINATTMLIKHDFLQWIQGEELDLGLMDHPFLLDAASKATALKYDALIQQNFERRHAVIAGLMNNSRTVTPYLVFRVRRDSLVEDTLRALSSGGVEDLKKQLKVIFDGEEGVDEGGPAKEFFQLLVQELFNPDYGMFSYDSDTRFFWFNANALEANIQFELVGIVLGLAIYNGVILNIHFPLAVYYKLLLLNLSPRAHQLQMHNNPIKLLGEFMPNVAKGLEQLLEMSQPDDVTALGLVFSTYQERWGEMVEVPLKDNGGSVAVTIDNREEYVDLYVDWLLNKSIEDQFKAFHRGFHRVCGGRILELFAPEELERLICGSTDLDFQALEKSTRYGDGFTPDSATVKRFWEIAHQLSTDDKKQLLAFATGSDRVPIRGLASLNFVIQRNGPDSDKLPTAMTCFNVLLLPDYRTKEKLERFLKIAIQNAQGFGLQ</sequence>
<dbReference type="Gene3D" id="3.90.1750.10">
    <property type="entry name" value="Hect, E3 ligase catalytic domains"/>
    <property type="match status" value="1"/>
</dbReference>
<keyword evidence="3" id="KW-0808">Transferase</keyword>
<evidence type="ECO:0000256" key="1">
    <source>
        <dbReference type="ARBA" id="ARBA00000885"/>
    </source>
</evidence>
<proteinExistence type="predicted"/>
<accession>A0A0G4H2Q6</accession>
<evidence type="ECO:0000313" key="9">
    <source>
        <dbReference type="Proteomes" id="UP000041254"/>
    </source>
</evidence>
<evidence type="ECO:0000256" key="6">
    <source>
        <dbReference type="SAM" id="MobiDB-lite"/>
    </source>
</evidence>
<feature type="domain" description="HECT" evidence="7">
    <location>
        <begin position="500"/>
        <end position="839"/>
    </location>
</feature>
<dbReference type="OrthoDB" id="409931at2759"/>
<gene>
    <name evidence="8" type="ORF">Vbra_19440</name>
</gene>
<dbReference type="GO" id="GO:0061630">
    <property type="term" value="F:ubiquitin protein ligase activity"/>
    <property type="evidence" value="ECO:0007669"/>
    <property type="project" value="UniProtKB-EC"/>
</dbReference>
<evidence type="ECO:0000256" key="4">
    <source>
        <dbReference type="ARBA" id="ARBA00022786"/>
    </source>
</evidence>
<dbReference type="InParanoid" id="A0A0G4H2Q6"/>
<dbReference type="OMA" id="HEYLIIC"/>
<feature type="active site" description="Glycyl thioester intermediate" evidence="5">
    <location>
        <position position="807"/>
    </location>
</feature>
<dbReference type="FunFam" id="3.30.2410.10:FF:000003">
    <property type="entry name" value="probable E3 ubiquitin-protein ligase HERC4 isoform X1"/>
    <property type="match status" value="1"/>
</dbReference>
<comment type="catalytic activity">
    <reaction evidence="1">
        <text>S-ubiquitinyl-[E2 ubiquitin-conjugating enzyme]-L-cysteine + [acceptor protein]-L-lysine = [E2 ubiquitin-conjugating enzyme]-L-cysteine + N(6)-ubiquitinyl-[acceptor protein]-L-lysine.</text>
        <dbReference type="EC" id="2.3.2.26"/>
    </reaction>
</comment>
<feature type="compositionally biased region" description="Basic and acidic residues" evidence="6">
    <location>
        <begin position="24"/>
        <end position="42"/>
    </location>
</feature>
<dbReference type="EC" id="2.3.2.26" evidence="2"/>
<dbReference type="PANTHER" id="PTHR45700">
    <property type="entry name" value="UBIQUITIN-PROTEIN LIGASE E3C"/>
    <property type="match status" value="1"/>
</dbReference>
<dbReference type="SUPFAM" id="SSF56204">
    <property type="entry name" value="Hect, E3 ligase catalytic domain"/>
    <property type="match status" value="1"/>
</dbReference>
<organism evidence="8 9">
    <name type="scientific">Vitrella brassicaformis (strain CCMP3155)</name>
    <dbReference type="NCBI Taxonomy" id="1169540"/>
    <lineage>
        <taxon>Eukaryota</taxon>
        <taxon>Sar</taxon>
        <taxon>Alveolata</taxon>
        <taxon>Colpodellida</taxon>
        <taxon>Vitrellaceae</taxon>
        <taxon>Vitrella</taxon>
    </lineage>
</organism>
<protein>
    <recommendedName>
        <fullName evidence="2">HECT-type E3 ubiquitin transferase</fullName>
        <ecNumber evidence="2">2.3.2.26</ecNumber>
    </recommendedName>
</protein>
<evidence type="ECO:0000256" key="5">
    <source>
        <dbReference type="PROSITE-ProRule" id="PRU00104"/>
    </source>
</evidence>
<dbReference type="InterPro" id="IPR044611">
    <property type="entry name" value="E3A/B/C-like"/>
</dbReference>
<dbReference type="PROSITE" id="PS50237">
    <property type="entry name" value="HECT"/>
    <property type="match status" value="1"/>
</dbReference>
<dbReference type="AlphaFoldDB" id="A0A0G4H2Q6"/>
<dbReference type="Gene3D" id="3.30.2160.10">
    <property type="entry name" value="Hect, E3 ligase catalytic domain"/>
    <property type="match status" value="1"/>
</dbReference>
<feature type="compositionally biased region" description="Basic and acidic residues" evidence="6">
    <location>
        <begin position="135"/>
        <end position="154"/>
    </location>
</feature>
<evidence type="ECO:0000256" key="2">
    <source>
        <dbReference type="ARBA" id="ARBA00012485"/>
    </source>
</evidence>
<reference evidence="8 9" key="1">
    <citation type="submission" date="2014-11" db="EMBL/GenBank/DDBJ databases">
        <authorList>
            <person name="Zhu J."/>
            <person name="Qi W."/>
            <person name="Song R."/>
        </authorList>
    </citation>
    <scope>NUCLEOTIDE SEQUENCE [LARGE SCALE GENOMIC DNA]</scope>
</reference>
<dbReference type="CDD" id="cd00078">
    <property type="entry name" value="HECTc"/>
    <property type="match status" value="1"/>
</dbReference>
<dbReference type="VEuPathDB" id="CryptoDB:Vbra_19440"/>
<dbReference type="STRING" id="1169540.A0A0G4H2Q6"/>
<dbReference type="Pfam" id="PF00632">
    <property type="entry name" value="HECT"/>
    <property type="match status" value="1"/>
</dbReference>
<evidence type="ECO:0000256" key="3">
    <source>
        <dbReference type="ARBA" id="ARBA00022679"/>
    </source>
</evidence>
<dbReference type="GO" id="GO:0000209">
    <property type="term" value="P:protein polyubiquitination"/>
    <property type="evidence" value="ECO:0007669"/>
    <property type="project" value="InterPro"/>
</dbReference>
<dbReference type="InterPro" id="IPR000569">
    <property type="entry name" value="HECT_dom"/>
</dbReference>
<feature type="compositionally biased region" description="Polar residues" evidence="6">
    <location>
        <begin position="8"/>
        <end position="17"/>
    </location>
</feature>
<evidence type="ECO:0000259" key="7">
    <source>
        <dbReference type="PROSITE" id="PS50237"/>
    </source>
</evidence>
<dbReference type="SMART" id="SM00119">
    <property type="entry name" value="HECTc"/>
    <property type="match status" value="1"/>
</dbReference>
<dbReference type="PANTHER" id="PTHR45700:SF8">
    <property type="entry name" value="HECT-TYPE E3 UBIQUITIN TRANSFERASE"/>
    <property type="match status" value="1"/>
</dbReference>
<feature type="region of interest" description="Disordered" evidence="6">
    <location>
        <begin position="1"/>
        <end position="75"/>
    </location>
</feature>
<dbReference type="Gene3D" id="3.30.2410.10">
    <property type="entry name" value="Hect, E3 ligase catalytic domain"/>
    <property type="match status" value="1"/>
</dbReference>
<feature type="compositionally biased region" description="Low complexity" evidence="6">
    <location>
        <begin position="48"/>
        <end position="58"/>
    </location>
</feature>
<dbReference type="InterPro" id="IPR035983">
    <property type="entry name" value="Hect_E3_ubiquitin_ligase"/>
</dbReference>
<dbReference type="Proteomes" id="UP000041254">
    <property type="component" value="Unassembled WGS sequence"/>
</dbReference>
<dbReference type="EMBL" id="CDMY01000964">
    <property type="protein sequence ID" value="CEM37948.1"/>
    <property type="molecule type" value="Genomic_DNA"/>
</dbReference>